<dbReference type="OrthoDB" id="157646at2"/>
<dbReference type="AlphaFoldDB" id="A0A1Q5ZUC5"/>
<protein>
    <recommendedName>
        <fullName evidence="2">DUF5808 domain-containing protein</fullName>
    </recommendedName>
</protein>
<proteinExistence type="predicted"/>
<organism evidence="3 4">
    <name type="scientific">Mucilaginibacter polytrichastri</name>
    <dbReference type="NCBI Taxonomy" id="1302689"/>
    <lineage>
        <taxon>Bacteria</taxon>
        <taxon>Pseudomonadati</taxon>
        <taxon>Bacteroidota</taxon>
        <taxon>Sphingobacteriia</taxon>
        <taxon>Sphingobacteriales</taxon>
        <taxon>Sphingobacteriaceae</taxon>
        <taxon>Mucilaginibacter</taxon>
    </lineage>
</organism>
<keyword evidence="4" id="KW-1185">Reference proteome</keyword>
<dbReference type="Proteomes" id="UP000186720">
    <property type="component" value="Unassembled WGS sequence"/>
</dbReference>
<keyword evidence="1" id="KW-0472">Membrane</keyword>
<feature type="domain" description="DUF5808" evidence="2">
    <location>
        <begin position="21"/>
        <end position="46"/>
    </location>
</feature>
<dbReference type="Pfam" id="PF19124">
    <property type="entry name" value="DUF5808"/>
    <property type="match status" value="1"/>
</dbReference>
<dbReference type="RefSeq" id="WP_074488184.1">
    <property type="nucleotide sequence ID" value="NZ_FPAM01000001.1"/>
</dbReference>
<sequence length="64" mass="7381">MNQFDKQNPSLFKFGMFYYNKNDADLFVPKPTNTGWTVNFARPGAWVFVGLILVIVVAAEIYFK</sequence>
<keyword evidence="1" id="KW-1133">Transmembrane helix</keyword>
<dbReference type="EMBL" id="MPPL01000001">
    <property type="protein sequence ID" value="OKS85323.1"/>
    <property type="molecule type" value="Genomic_DNA"/>
</dbReference>
<evidence type="ECO:0000256" key="1">
    <source>
        <dbReference type="SAM" id="Phobius"/>
    </source>
</evidence>
<name>A0A1Q5ZUC5_9SPHI</name>
<accession>A0A1Q5ZUC5</accession>
<evidence type="ECO:0000313" key="3">
    <source>
        <dbReference type="EMBL" id="OKS85323.1"/>
    </source>
</evidence>
<gene>
    <name evidence="3" type="ORF">RG47T_0767</name>
</gene>
<evidence type="ECO:0000259" key="2">
    <source>
        <dbReference type="Pfam" id="PF19124"/>
    </source>
</evidence>
<dbReference type="InterPro" id="IPR043831">
    <property type="entry name" value="DUF5808"/>
</dbReference>
<comment type="caution">
    <text evidence="3">The sequence shown here is derived from an EMBL/GenBank/DDBJ whole genome shotgun (WGS) entry which is preliminary data.</text>
</comment>
<feature type="transmembrane region" description="Helical" evidence="1">
    <location>
        <begin position="45"/>
        <end position="63"/>
    </location>
</feature>
<evidence type="ECO:0000313" key="4">
    <source>
        <dbReference type="Proteomes" id="UP000186720"/>
    </source>
</evidence>
<reference evidence="3 4" key="1">
    <citation type="submission" date="2016-11" db="EMBL/GenBank/DDBJ databases">
        <title>Whole Genome Sequencing of Mucilaginibacter polytrichastri RG4-7(T) isolated from the moss sample.</title>
        <authorList>
            <person name="Li Y."/>
        </authorList>
    </citation>
    <scope>NUCLEOTIDE SEQUENCE [LARGE SCALE GENOMIC DNA]</scope>
    <source>
        <strain evidence="3 4">RG4-7</strain>
    </source>
</reference>
<keyword evidence="1" id="KW-0812">Transmembrane</keyword>